<comment type="catalytic activity">
    <reaction evidence="8">
        <text>a plastoquinone + NADH + (n+1) H(+)(in) = a plastoquinol + NAD(+) + n H(+)(out)</text>
        <dbReference type="Rhea" id="RHEA:42608"/>
        <dbReference type="Rhea" id="RHEA-COMP:9561"/>
        <dbReference type="Rhea" id="RHEA-COMP:9562"/>
        <dbReference type="ChEBI" id="CHEBI:15378"/>
        <dbReference type="ChEBI" id="CHEBI:17757"/>
        <dbReference type="ChEBI" id="CHEBI:57540"/>
        <dbReference type="ChEBI" id="CHEBI:57945"/>
        <dbReference type="ChEBI" id="CHEBI:62192"/>
    </reaction>
</comment>
<evidence type="ECO:0000313" key="10">
    <source>
        <dbReference type="Proteomes" id="UP000035067"/>
    </source>
</evidence>
<dbReference type="AlphaFoldDB" id="A0A0G2J442"/>
<protein>
    <recommendedName>
        <fullName evidence="8">NAD(P)H-quinone oxidoreductase subunit N</fullName>
        <ecNumber evidence="8">7.1.1.-</ecNumber>
    </recommendedName>
    <alternativeName>
        <fullName evidence="8">NAD(P)H dehydrogenase I subunit N</fullName>
        <shortName evidence="8">NDH-1 subunit N</shortName>
        <shortName evidence="8">NDH-N</shortName>
    </alternativeName>
</protein>
<dbReference type="GO" id="GO:0031676">
    <property type="term" value="C:plasma membrane-derived thylakoid membrane"/>
    <property type="evidence" value="ECO:0007669"/>
    <property type="project" value="UniProtKB-SubCell"/>
</dbReference>
<keyword evidence="5 8" id="KW-1278">Translocase</keyword>
<gene>
    <name evidence="8" type="primary">ndhN</name>
    <name evidence="9" type="ORF">TE42_09580</name>
</gene>
<dbReference type="InterPro" id="IPR020874">
    <property type="entry name" value="NAD(P)H-quinone_OxRdtase_su_N"/>
</dbReference>
<dbReference type="GO" id="GO:0016655">
    <property type="term" value="F:oxidoreductase activity, acting on NAD(P)H, quinone or similar compound as acceptor"/>
    <property type="evidence" value="ECO:0007669"/>
    <property type="project" value="UniProtKB-UniRule"/>
</dbReference>
<accession>A0A0G2J442</accession>
<dbReference type="PANTHER" id="PTHR35515">
    <property type="entry name" value="NAD(P)H-QUINONE OXIDOREDUCTASE SUBUNIT N, CHLOROPLASTIC"/>
    <property type="match status" value="1"/>
</dbReference>
<keyword evidence="7 8" id="KW-0472">Membrane</keyword>
<evidence type="ECO:0000256" key="3">
    <source>
        <dbReference type="ARBA" id="ARBA00022857"/>
    </source>
</evidence>
<dbReference type="PANTHER" id="PTHR35515:SF1">
    <property type="entry name" value="NAD(P)H-QUINONE OXIDOREDUCTASE SUBUNIT N, CHLOROPLASTIC"/>
    <property type="match status" value="1"/>
</dbReference>
<evidence type="ECO:0000256" key="6">
    <source>
        <dbReference type="ARBA" id="ARBA00023027"/>
    </source>
</evidence>
<evidence type="ECO:0000256" key="7">
    <source>
        <dbReference type="ARBA" id="ARBA00023136"/>
    </source>
</evidence>
<comment type="catalytic activity">
    <reaction evidence="8">
        <text>a plastoquinone + NADPH + (n+1) H(+)(in) = a plastoquinol + NADP(+) + n H(+)(out)</text>
        <dbReference type="Rhea" id="RHEA:42612"/>
        <dbReference type="Rhea" id="RHEA-COMP:9561"/>
        <dbReference type="Rhea" id="RHEA-COMP:9562"/>
        <dbReference type="ChEBI" id="CHEBI:15378"/>
        <dbReference type="ChEBI" id="CHEBI:17757"/>
        <dbReference type="ChEBI" id="CHEBI:57783"/>
        <dbReference type="ChEBI" id="CHEBI:58349"/>
        <dbReference type="ChEBI" id="CHEBI:62192"/>
    </reaction>
</comment>
<evidence type="ECO:0000256" key="5">
    <source>
        <dbReference type="ARBA" id="ARBA00022967"/>
    </source>
</evidence>
<evidence type="ECO:0000256" key="4">
    <source>
        <dbReference type="ARBA" id="ARBA00022957"/>
    </source>
</evidence>
<keyword evidence="3 8" id="KW-0521">NADP</keyword>
<evidence type="ECO:0000256" key="1">
    <source>
        <dbReference type="ARBA" id="ARBA00022448"/>
    </source>
</evidence>
<dbReference type="PATRIC" id="fig|1604020.3.peg.2176"/>
<comment type="caution">
    <text evidence="9">The sequence shown here is derived from an EMBL/GenBank/DDBJ whole genome shotgun (WGS) entry which is preliminary data.</text>
</comment>
<dbReference type="EMBL" id="JXQG01000079">
    <property type="protein sequence ID" value="KKZ10724.1"/>
    <property type="molecule type" value="Genomic_DNA"/>
</dbReference>
<name>A0A0G2J442_9SYNE</name>
<keyword evidence="2 8" id="KW-0874">Quinone</keyword>
<evidence type="ECO:0000256" key="2">
    <source>
        <dbReference type="ARBA" id="ARBA00022719"/>
    </source>
</evidence>
<dbReference type="EC" id="7.1.1.-" evidence="8"/>
<sequence length="153" mass="16624">MPLLLGIHRFRKDLERHGAMAVMAPPEGGFETRLLRRLRAAGYAAQLCSARGLGDPETFLLGLHGVRPPHLGHQSIGGAAAVGTVFMVLPQLMPQLQTGKPVLLWLLEAQVLSRAELDTFVGIPRRYPGLYVVCELGGSRTLRWQPLAEALAA</sequence>
<evidence type="ECO:0000256" key="8">
    <source>
        <dbReference type="HAMAP-Rule" id="MF_01353"/>
    </source>
</evidence>
<comment type="function">
    <text evidence="8">NDH-1 shuttles electrons from an unknown electron donor, via FMN and iron-sulfur (Fe-S) centers, to quinones in the respiratory and/or the photosynthetic chain. The immediate electron acceptor for the enzyme in this species is believed to be plastoquinone. Couples the redox reaction to proton translocation, and thus conserves the redox energy in a proton gradient. Cyanobacterial NDH-1 also plays a role in inorganic carbon-concentration.</text>
</comment>
<comment type="similarity">
    <text evidence="8">Belongs to the complex I NdhN subunit family.</text>
</comment>
<comment type="subunit">
    <text evidence="8">NDH-1 can be composed of about 15 different subunits; different subcomplexes with different compositions have been identified which probably have different functions.</text>
</comment>
<organism evidence="9 10">
    <name type="scientific">Candidatus Synechococcus spongiarum SP3</name>
    <dbReference type="NCBI Taxonomy" id="1604020"/>
    <lineage>
        <taxon>Bacteria</taxon>
        <taxon>Bacillati</taxon>
        <taxon>Cyanobacteriota</taxon>
        <taxon>Cyanophyceae</taxon>
        <taxon>Synechococcales</taxon>
        <taxon>Synechococcaceae</taxon>
        <taxon>Synechococcus</taxon>
    </lineage>
</organism>
<keyword evidence="6 8" id="KW-0520">NAD</keyword>
<keyword evidence="4 8" id="KW-0618">Plastoquinone</keyword>
<keyword evidence="1 8" id="KW-0813">Transport</keyword>
<evidence type="ECO:0000313" key="9">
    <source>
        <dbReference type="EMBL" id="KKZ10724.1"/>
    </source>
</evidence>
<dbReference type="GO" id="GO:0048038">
    <property type="term" value="F:quinone binding"/>
    <property type="evidence" value="ECO:0007669"/>
    <property type="project" value="UniProtKB-KW"/>
</dbReference>
<dbReference type="HAMAP" id="MF_01353">
    <property type="entry name" value="NDH1_NDH1N"/>
    <property type="match status" value="1"/>
</dbReference>
<dbReference type="Proteomes" id="UP000035067">
    <property type="component" value="Unassembled WGS sequence"/>
</dbReference>
<reference evidence="9 10" key="1">
    <citation type="submission" date="2015-01" db="EMBL/GenBank/DDBJ databases">
        <title>Lifestyle Evolution in Cyanobacterial Symbionts of Sponges.</title>
        <authorList>
            <person name="Burgsdorf I."/>
            <person name="Slaby B.M."/>
            <person name="Handley K.M."/>
            <person name="Haber M."/>
            <person name="Blom J."/>
            <person name="Marshall C.W."/>
            <person name="Gilbert J.A."/>
            <person name="Hentschel U."/>
            <person name="Steindler L."/>
        </authorList>
    </citation>
    <scope>NUCLEOTIDE SEQUENCE [LARGE SCALE GENOMIC DNA]</scope>
    <source>
        <strain evidence="9">SP3</strain>
    </source>
</reference>
<proteinExistence type="inferred from homology"/>
<comment type="subcellular location">
    <subcellularLocation>
        <location evidence="8">Cellular thylakoid membrane</location>
        <topology evidence="8">Peripheral membrane protein</topology>
        <orientation evidence="8">Cytoplasmic side</orientation>
    </subcellularLocation>
</comment>
<dbReference type="Pfam" id="PF11909">
    <property type="entry name" value="NdhN"/>
    <property type="match status" value="1"/>
</dbReference>
<keyword evidence="8" id="KW-0793">Thylakoid</keyword>